<feature type="transmembrane region" description="Helical" evidence="1">
    <location>
        <begin position="218"/>
        <end position="241"/>
    </location>
</feature>
<feature type="transmembrane region" description="Helical" evidence="1">
    <location>
        <begin position="174"/>
        <end position="198"/>
    </location>
</feature>
<evidence type="ECO:0000313" key="3">
    <source>
        <dbReference type="Proteomes" id="UP000193642"/>
    </source>
</evidence>
<accession>A0A1Y2BH07</accession>
<gene>
    <name evidence="2" type="ORF">BCR33DRAFT_856134</name>
</gene>
<evidence type="ECO:0000256" key="1">
    <source>
        <dbReference type="SAM" id="Phobius"/>
    </source>
</evidence>
<proteinExistence type="predicted"/>
<dbReference type="AlphaFoldDB" id="A0A1Y2BH07"/>
<feature type="transmembrane region" description="Helical" evidence="1">
    <location>
        <begin position="91"/>
        <end position="114"/>
    </location>
</feature>
<evidence type="ECO:0000313" key="2">
    <source>
        <dbReference type="EMBL" id="ORY33860.1"/>
    </source>
</evidence>
<comment type="caution">
    <text evidence="2">The sequence shown here is derived from an EMBL/GenBank/DDBJ whole genome shotgun (WGS) entry which is preliminary data.</text>
</comment>
<dbReference type="EMBL" id="MCGO01000066">
    <property type="protein sequence ID" value="ORY33860.1"/>
    <property type="molecule type" value="Genomic_DNA"/>
</dbReference>
<sequence length="327" mass="37346">MNSTNSTLFPTDSYYDGYLTVGAQDFWITIVASALQLTILGYLMYTKTKNPQTRRKVYSATNTLLLLMIFINCMTIAFNALYVGATTESSMLAYLSLSYVGTLSSQCLIIIYSWKRGRPVFHAMIPSIEPYLPAFFVLFGLLQANQFAWTVMQFCASAFSFMEEWTNVVDGVTNALSVTVNVVMLLFDALVTIVYILYLRAMKSDLPDVAKLKVISRYGIASCFCMEVWLIGIVLFNYWFVTPTVSIFWFLVSLRIYDFGPIIYVFLQLAMKWSLQQEEERGEKMKRERIEIARIVSTRGTSVAMRTSVITMAEKPEKSRMSRIMSQ</sequence>
<feature type="transmembrane region" description="Helical" evidence="1">
    <location>
        <begin position="65"/>
        <end position="85"/>
    </location>
</feature>
<feature type="transmembrane region" description="Helical" evidence="1">
    <location>
        <begin position="247"/>
        <end position="267"/>
    </location>
</feature>
<dbReference type="Proteomes" id="UP000193642">
    <property type="component" value="Unassembled WGS sequence"/>
</dbReference>
<feature type="transmembrane region" description="Helical" evidence="1">
    <location>
        <begin position="26"/>
        <end position="45"/>
    </location>
</feature>
<keyword evidence="1" id="KW-0812">Transmembrane</keyword>
<evidence type="ECO:0008006" key="4">
    <source>
        <dbReference type="Google" id="ProtNLM"/>
    </source>
</evidence>
<dbReference type="OrthoDB" id="2123138at2759"/>
<keyword evidence="3" id="KW-1185">Reference proteome</keyword>
<reference evidence="2 3" key="1">
    <citation type="submission" date="2016-07" db="EMBL/GenBank/DDBJ databases">
        <title>Pervasive Adenine N6-methylation of Active Genes in Fungi.</title>
        <authorList>
            <consortium name="DOE Joint Genome Institute"/>
            <person name="Mondo S.J."/>
            <person name="Dannebaum R.O."/>
            <person name="Kuo R.C."/>
            <person name="Labutti K."/>
            <person name="Haridas S."/>
            <person name="Kuo A."/>
            <person name="Salamov A."/>
            <person name="Ahrendt S.R."/>
            <person name="Lipzen A."/>
            <person name="Sullivan W."/>
            <person name="Andreopoulos W.B."/>
            <person name="Clum A."/>
            <person name="Lindquist E."/>
            <person name="Daum C."/>
            <person name="Ramamoorthy G.K."/>
            <person name="Gryganskyi A."/>
            <person name="Culley D."/>
            <person name="Magnuson J.K."/>
            <person name="James T.Y."/>
            <person name="O'Malley M.A."/>
            <person name="Stajich J.E."/>
            <person name="Spatafora J.W."/>
            <person name="Visel A."/>
            <person name="Grigoriev I.V."/>
        </authorList>
    </citation>
    <scope>NUCLEOTIDE SEQUENCE [LARGE SCALE GENOMIC DNA]</scope>
    <source>
        <strain evidence="2 3">JEL800</strain>
    </source>
</reference>
<protein>
    <recommendedName>
        <fullName evidence="4">Family A G protein-coupled receptor-like protein</fullName>
    </recommendedName>
</protein>
<keyword evidence="1" id="KW-0472">Membrane</keyword>
<keyword evidence="1" id="KW-1133">Transmembrane helix</keyword>
<name>A0A1Y2BH07_9FUNG</name>
<organism evidence="2 3">
    <name type="scientific">Rhizoclosmatium globosum</name>
    <dbReference type="NCBI Taxonomy" id="329046"/>
    <lineage>
        <taxon>Eukaryota</taxon>
        <taxon>Fungi</taxon>
        <taxon>Fungi incertae sedis</taxon>
        <taxon>Chytridiomycota</taxon>
        <taxon>Chytridiomycota incertae sedis</taxon>
        <taxon>Chytridiomycetes</taxon>
        <taxon>Chytridiales</taxon>
        <taxon>Chytriomycetaceae</taxon>
        <taxon>Rhizoclosmatium</taxon>
    </lineage>
</organism>